<dbReference type="PANTHER" id="PTHR46389">
    <property type="entry name" value="POLYCOMB GROUP PROTEIN PC"/>
    <property type="match status" value="1"/>
</dbReference>
<dbReference type="CDD" id="cd18627">
    <property type="entry name" value="CD_polycomb_like"/>
    <property type="match status" value="1"/>
</dbReference>
<comment type="caution">
    <text evidence="5">The sequence shown here is derived from an EMBL/GenBank/DDBJ whole genome shotgun (WGS) entry which is preliminary data.</text>
</comment>
<name>A0A8T0FSW4_ARGBR</name>
<sequence>MKVCPEKWRLSSCLGSTDQKRSISTRGEEITPCGAKKRIRRGRVEYLVKWKGWSTRYNTWEPEENILDVRLLEAFEASQARDHATPRKRGKRQSQEAQHYVSPIQNDNRTLAGEKSPVKQDVLDKQNHSNWLPENVNEESASADSPLASASSGSSEPPLKVRKLNNISADCTWANSPAPSSPSSAEWQIPASNSSSASEYVGDSEVPENSTASIQQDNPRPSSASSSCSLSQASFPEDEKEKSAEPEAKIAEITEDNESSISHCDDKSENELSEQLPQNENLDDSSNAVTGEVSNGSVAALSDNAGDEAPESSQSSLSDDFWKKQNPVVDHVLITDVTTNLLTVTVRECDTSSGFFKDRPNPENGVDSPKSNEGHTL</sequence>
<feature type="compositionally biased region" description="Polar residues" evidence="3">
    <location>
        <begin position="207"/>
        <end position="221"/>
    </location>
</feature>
<dbReference type="GO" id="GO:0000785">
    <property type="term" value="C:chromatin"/>
    <property type="evidence" value="ECO:0007669"/>
    <property type="project" value="TreeGrafter"/>
</dbReference>
<comment type="subcellular location">
    <subcellularLocation>
        <location evidence="1">Nucleus</location>
    </subcellularLocation>
</comment>
<evidence type="ECO:0000313" key="6">
    <source>
        <dbReference type="Proteomes" id="UP000807504"/>
    </source>
</evidence>
<evidence type="ECO:0000256" key="3">
    <source>
        <dbReference type="SAM" id="MobiDB-lite"/>
    </source>
</evidence>
<dbReference type="InterPro" id="IPR016197">
    <property type="entry name" value="Chromo-like_dom_sf"/>
</dbReference>
<dbReference type="SMART" id="SM00298">
    <property type="entry name" value="CHROMO"/>
    <property type="match status" value="1"/>
</dbReference>
<dbReference type="SUPFAM" id="SSF54160">
    <property type="entry name" value="Chromo domain-like"/>
    <property type="match status" value="1"/>
</dbReference>
<feature type="domain" description="Chromo" evidence="4">
    <location>
        <begin position="25"/>
        <end position="87"/>
    </location>
</feature>
<dbReference type="InterPro" id="IPR000953">
    <property type="entry name" value="Chromo/chromo_shadow_dom"/>
</dbReference>
<dbReference type="GO" id="GO:0000122">
    <property type="term" value="P:negative regulation of transcription by RNA polymerase II"/>
    <property type="evidence" value="ECO:0007669"/>
    <property type="project" value="TreeGrafter"/>
</dbReference>
<proteinExistence type="predicted"/>
<dbReference type="InterPro" id="IPR033773">
    <property type="entry name" value="CBX7_C"/>
</dbReference>
<dbReference type="PROSITE" id="PS00598">
    <property type="entry name" value="CHROMO_1"/>
    <property type="match status" value="1"/>
</dbReference>
<dbReference type="Proteomes" id="UP000807504">
    <property type="component" value="Unassembled WGS sequence"/>
</dbReference>
<feature type="region of interest" description="Disordered" evidence="3">
    <location>
        <begin position="136"/>
        <end position="321"/>
    </location>
</feature>
<organism evidence="5 6">
    <name type="scientific">Argiope bruennichi</name>
    <name type="common">Wasp spider</name>
    <name type="synonym">Aranea bruennichi</name>
    <dbReference type="NCBI Taxonomy" id="94029"/>
    <lineage>
        <taxon>Eukaryota</taxon>
        <taxon>Metazoa</taxon>
        <taxon>Ecdysozoa</taxon>
        <taxon>Arthropoda</taxon>
        <taxon>Chelicerata</taxon>
        <taxon>Arachnida</taxon>
        <taxon>Araneae</taxon>
        <taxon>Araneomorphae</taxon>
        <taxon>Entelegynae</taxon>
        <taxon>Araneoidea</taxon>
        <taxon>Araneidae</taxon>
        <taxon>Argiope</taxon>
    </lineage>
</organism>
<keyword evidence="6" id="KW-1185">Reference proteome</keyword>
<feature type="region of interest" description="Disordered" evidence="3">
    <location>
        <begin position="80"/>
        <end position="111"/>
    </location>
</feature>
<evidence type="ECO:0000256" key="2">
    <source>
        <dbReference type="ARBA" id="ARBA00023242"/>
    </source>
</evidence>
<feature type="compositionally biased region" description="Polar residues" evidence="3">
    <location>
        <begin position="273"/>
        <end position="297"/>
    </location>
</feature>
<protein>
    <submittedName>
        <fullName evidence="5">Chromobox protein like protein</fullName>
    </submittedName>
</protein>
<dbReference type="InterPro" id="IPR052458">
    <property type="entry name" value="PcG_PRC1-like_component"/>
</dbReference>
<dbReference type="Pfam" id="PF00385">
    <property type="entry name" value="Chromo"/>
    <property type="match status" value="1"/>
</dbReference>
<feature type="compositionally biased region" description="Low complexity" evidence="3">
    <location>
        <begin position="138"/>
        <end position="158"/>
    </location>
</feature>
<dbReference type="Gene3D" id="2.40.50.40">
    <property type="match status" value="1"/>
</dbReference>
<dbReference type="InterPro" id="IPR023779">
    <property type="entry name" value="Chromodomain_CS"/>
</dbReference>
<gene>
    <name evidence="5" type="ORF">HNY73_001767</name>
</gene>
<feature type="compositionally biased region" description="Low complexity" evidence="3">
    <location>
        <begin position="222"/>
        <end position="234"/>
    </location>
</feature>
<accession>A0A8T0FSW4</accession>
<dbReference type="AlphaFoldDB" id="A0A8T0FSW4"/>
<evidence type="ECO:0000256" key="1">
    <source>
        <dbReference type="ARBA" id="ARBA00004123"/>
    </source>
</evidence>
<dbReference type="PROSITE" id="PS50013">
    <property type="entry name" value="CHROMO_2"/>
    <property type="match status" value="1"/>
</dbReference>
<feature type="compositionally biased region" description="Low complexity" evidence="3">
    <location>
        <begin position="174"/>
        <end position="185"/>
    </location>
</feature>
<feature type="compositionally biased region" description="Basic and acidic residues" evidence="3">
    <location>
        <begin position="237"/>
        <end position="252"/>
    </location>
</feature>
<dbReference type="Pfam" id="PF17218">
    <property type="entry name" value="CBX7_C"/>
    <property type="match status" value="1"/>
</dbReference>
<dbReference type="GO" id="GO:0035102">
    <property type="term" value="C:PRC1 complex"/>
    <property type="evidence" value="ECO:0007669"/>
    <property type="project" value="TreeGrafter"/>
</dbReference>
<evidence type="ECO:0000313" key="5">
    <source>
        <dbReference type="EMBL" id="KAF8793722.1"/>
    </source>
</evidence>
<dbReference type="PANTHER" id="PTHR46389:SF3">
    <property type="entry name" value="POLYCOMB GROUP PROTEIN PC"/>
    <property type="match status" value="1"/>
</dbReference>
<keyword evidence="2" id="KW-0539">Nucleus</keyword>
<dbReference type="EMBL" id="JABXBU010000002">
    <property type="protein sequence ID" value="KAF8793722.1"/>
    <property type="molecule type" value="Genomic_DNA"/>
</dbReference>
<evidence type="ECO:0000259" key="4">
    <source>
        <dbReference type="PROSITE" id="PS50013"/>
    </source>
</evidence>
<dbReference type="InterPro" id="IPR023780">
    <property type="entry name" value="Chromo_domain"/>
</dbReference>
<reference evidence="5" key="1">
    <citation type="journal article" date="2020" name="bioRxiv">
        <title>Chromosome-level reference genome of the European wasp spider Argiope bruennichi: a resource for studies on range expansion and evolutionary adaptation.</title>
        <authorList>
            <person name="Sheffer M.M."/>
            <person name="Hoppe A."/>
            <person name="Krehenwinkel H."/>
            <person name="Uhl G."/>
            <person name="Kuss A.W."/>
            <person name="Jensen L."/>
            <person name="Jensen C."/>
            <person name="Gillespie R.G."/>
            <person name="Hoff K.J."/>
            <person name="Prost S."/>
        </authorList>
    </citation>
    <scope>NUCLEOTIDE SEQUENCE</scope>
</reference>
<feature type="region of interest" description="Disordered" evidence="3">
    <location>
        <begin position="351"/>
        <end position="377"/>
    </location>
</feature>
<reference evidence="5" key="2">
    <citation type="submission" date="2020-06" db="EMBL/GenBank/DDBJ databases">
        <authorList>
            <person name="Sheffer M."/>
        </authorList>
    </citation>
    <scope>NUCLEOTIDE SEQUENCE</scope>
</reference>
<dbReference type="GO" id="GO:0003682">
    <property type="term" value="F:chromatin binding"/>
    <property type="evidence" value="ECO:0007669"/>
    <property type="project" value="TreeGrafter"/>
</dbReference>